<proteinExistence type="predicted"/>
<reference evidence="3 4" key="1">
    <citation type="submission" date="2020-10" db="EMBL/GenBank/DDBJ databases">
        <title>Haloactinobacterium sp. RN3S43, a bacterium isolated from saline soil.</title>
        <authorList>
            <person name="Sun J.-Q."/>
        </authorList>
    </citation>
    <scope>NUCLEOTIDE SEQUENCE [LARGE SCALE GENOMIC DNA]</scope>
    <source>
        <strain evidence="3 4">RN3S43</strain>
    </source>
</reference>
<gene>
    <name evidence="3" type="ORF">IM660_07195</name>
</gene>
<dbReference type="Proteomes" id="UP000593758">
    <property type="component" value="Chromosome"/>
</dbReference>
<evidence type="ECO:0000256" key="2">
    <source>
        <dbReference type="SAM" id="SignalP"/>
    </source>
</evidence>
<sequence>MAAGVALIASSVIISSSSAGAEELAPDTEVHEAPDAESTDAEWNEWADALEEEVRTTDWAADSAARGCELVSMDIRHTTVPEERGGPAGLTVPVVERTEDCTETTSISQSPSTQNRTTATYSAMASACAGTSGPGTICLSRSGSYVNYSFTYHGSSSPTGFLRLYERSSSSGCGTGTTVDTSVSWTFGSGQTRSWSTPTGYDHYAASFWRKTTFGHTNWGTVCDTL</sequence>
<dbReference type="AlphaFoldDB" id="A0A7M1SWS8"/>
<protein>
    <submittedName>
        <fullName evidence="3">Uncharacterized protein</fullName>
    </submittedName>
</protein>
<keyword evidence="4" id="KW-1185">Reference proteome</keyword>
<name>A0A7M1SWS8_9MICO</name>
<feature type="region of interest" description="Disordered" evidence="1">
    <location>
        <begin position="18"/>
        <end position="40"/>
    </location>
</feature>
<keyword evidence="2" id="KW-0732">Signal</keyword>
<evidence type="ECO:0000313" key="4">
    <source>
        <dbReference type="Proteomes" id="UP000593758"/>
    </source>
</evidence>
<dbReference type="EMBL" id="CP063169">
    <property type="protein sequence ID" value="QOR72019.1"/>
    <property type="molecule type" value="Genomic_DNA"/>
</dbReference>
<feature type="signal peptide" evidence="2">
    <location>
        <begin position="1"/>
        <end position="21"/>
    </location>
</feature>
<dbReference type="KEGG" id="halt:IM660_07195"/>
<evidence type="ECO:0000256" key="1">
    <source>
        <dbReference type="SAM" id="MobiDB-lite"/>
    </source>
</evidence>
<evidence type="ECO:0000313" key="3">
    <source>
        <dbReference type="EMBL" id="QOR72019.1"/>
    </source>
</evidence>
<feature type="chain" id="PRO_5032342884" evidence="2">
    <location>
        <begin position="22"/>
        <end position="226"/>
    </location>
</feature>
<dbReference type="RefSeq" id="WP_193498665.1">
    <property type="nucleotide sequence ID" value="NZ_CP063169.1"/>
</dbReference>
<accession>A0A7M1SWS8</accession>
<organism evidence="3 4">
    <name type="scientific">Ruania alkalisoli</name>
    <dbReference type="NCBI Taxonomy" id="2779775"/>
    <lineage>
        <taxon>Bacteria</taxon>
        <taxon>Bacillati</taxon>
        <taxon>Actinomycetota</taxon>
        <taxon>Actinomycetes</taxon>
        <taxon>Micrococcales</taxon>
        <taxon>Ruaniaceae</taxon>
        <taxon>Ruania</taxon>
    </lineage>
</organism>